<name>A0ABQ3J7W6_9RHOB</name>
<comment type="caution">
    <text evidence="1">The sequence shown here is derived from an EMBL/GenBank/DDBJ whole genome shotgun (WGS) entry which is preliminary data.</text>
</comment>
<gene>
    <name evidence="1" type="ORF">GCM10016455_23840</name>
</gene>
<protein>
    <recommendedName>
        <fullName evidence="3">Flagellar biosynthesis protein FlgN</fullName>
    </recommendedName>
</protein>
<organism evidence="1 2">
    <name type="scientific">Aliiroseovarius zhejiangensis</name>
    <dbReference type="NCBI Taxonomy" id="1632025"/>
    <lineage>
        <taxon>Bacteria</taxon>
        <taxon>Pseudomonadati</taxon>
        <taxon>Pseudomonadota</taxon>
        <taxon>Alphaproteobacteria</taxon>
        <taxon>Rhodobacterales</taxon>
        <taxon>Paracoccaceae</taxon>
        <taxon>Aliiroseovarius</taxon>
    </lineage>
</organism>
<proteinExistence type="predicted"/>
<dbReference type="EMBL" id="BNCH01000005">
    <property type="protein sequence ID" value="GHF02012.1"/>
    <property type="molecule type" value="Genomic_DNA"/>
</dbReference>
<evidence type="ECO:0000313" key="1">
    <source>
        <dbReference type="EMBL" id="GHF02012.1"/>
    </source>
</evidence>
<evidence type="ECO:0000313" key="2">
    <source>
        <dbReference type="Proteomes" id="UP000609802"/>
    </source>
</evidence>
<sequence>MADNKARSITHALEDLLERERHLVLAGEIEQLTRLAPEKERLLQSLAACDGSPTDLEHLRLSTERNQQLLTAAARGIRSVKQRLDALISGQSELRTYTRDGFARDLSRRESRFERKA</sequence>
<keyword evidence="2" id="KW-1185">Reference proteome</keyword>
<evidence type="ECO:0008006" key="3">
    <source>
        <dbReference type="Google" id="ProtNLM"/>
    </source>
</evidence>
<dbReference type="Proteomes" id="UP000609802">
    <property type="component" value="Unassembled WGS sequence"/>
</dbReference>
<dbReference type="SUPFAM" id="SSF140566">
    <property type="entry name" value="FlgN-like"/>
    <property type="match status" value="1"/>
</dbReference>
<dbReference type="RefSeq" id="WP_191286765.1">
    <property type="nucleotide sequence ID" value="NZ_BNCH01000005.1"/>
</dbReference>
<reference evidence="2" key="1">
    <citation type="journal article" date="2019" name="Int. J. Syst. Evol. Microbiol.">
        <title>The Global Catalogue of Microorganisms (GCM) 10K type strain sequencing project: providing services to taxonomists for standard genome sequencing and annotation.</title>
        <authorList>
            <consortium name="The Broad Institute Genomics Platform"/>
            <consortium name="The Broad Institute Genome Sequencing Center for Infectious Disease"/>
            <person name="Wu L."/>
            <person name="Ma J."/>
        </authorList>
    </citation>
    <scope>NUCLEOTIDE SEQUENCE [LARGE SCALE GENOMIC DNA]</scope>
    <source>
        <strain evidence="2">KCTC 42443</strain>
    </source>
</reference>
<dbReference type="InterPro" id="IPR036679">
    <property type="entry name" value="FlgN-like_sf"/>
</dbReference>
<accession>A0ABQ3J7W6</accession>